<gene>
    <name evidence="2" type="ORF">g.42979</name>
</gene>
<feature type="compositionally biased region" description="Basic and acidic residues" evidence="1">
    <location>
        <begin position="612"/>
        <end position="627"/>
    </location>
</feature>
<feature type="compositionally biased region" description="Polar residues" evidence="1">
    <location>
        <begin position="70"/>
        <end position="86"/>
    </location>
</feature>
<accession>A0A1B6G9W9</accession>
<evidence type="ECO:0000256" key="1">
    <source>
        <dbReference type="SAM" id="MobiDB-lite"/>
    </source>
</evidence>
<sequence length="817" mass="91125">QTLPTIAEEVALVADDEEFHLPYVPSISSLPLNEVELNELLKKKRLSAKHKTMELRYFTVEFPQADKSNKTSSQGNQNFLTSASSTGENKIPSSNESFHSCCSSTSDLCTGIISMECVSKDQNTLSPNKKTNSTLKAVDEMIMLNAIFLSDEGIKDKKTLSFGNISSEDIYKWTSDKYVRNHTFNGFESSDSLKHYNPRRLSYTIIEDNSSQMCASAKSTNEYLATANVQKYSVHNGVNKGGGGGNFKHCEGNLHNNTREQINESNHKDIISSVHSTNNKSYTILRNSFDPSVDYSIPNIDNYQYTYLKDSFHSTDTNSPQLNLKYKQDTSTTPLPLHSCPKINKSYTIINKINDNNLPHIYSPTQRTNNDNKKSYTIIKDTVDPRQNIVRQGSHDNLIYRSKNNQFKYSQNNGRISENDETPEPEAVEWCREHLNMVLTEHSKYIKQSLQKENSSAIKLIRSSNDKITSHQNSMCLISGDNLKQNIQPNYRRASVPRGNLNVNEGMEKGITPPQSIISKLCELLETDTGTLLSSTKNLETSKMAEGDKSMKYGGLKSVLKNSLELDDYGSLSNKKDFGFEKQYISVKNYSSVNKTEPCKIKFELTLDDKSYGNDQKENNNAKDDSKPNFSHNNNFTTDVTDIRGKILTGYDAITKATPSVETTCSSFSFNNDRPSGDHTSKAWYLYDASGLPLTDNSGRLLRKSDGELLVVCNAMGIPVSDADRNPIYDAYGRSPSNSQFNPSKPLSIDILKTLTTATGNPIAVYDGKGRPLTSVSGTMLFDCTGRGLIRYGSHGNPISDLSGKPLFDANGRQITD</sequence>
<evidence type="ECO:0000313" key="2">
    <source>
        <dbReference type="EMBL" id="JAS59222.1"/>
    </source>
</evidence>
<reference evidence="2" key="1">
    <citation type="submission" date="2015-11" db="EMBL/GenBank/DDBJ databases">
        <title>De novo transcriptome assembly of four potential Pierce s Disease insect vectors from Arizona vineyards.</title>
        <authorList>
            <person name="Tassone E.E."/>
        </authorList>
    </citation>
    <scope>NUCLEOTIDE SEQUENCE</scope>
</reference>
<feature type="region of interest" description="Disordered" evidence="1">
    <location>
        <begin position="612"/>
        <end position="637"/>
    </location>
</feature>
<feature type="non-terminal residue" evidence="2">
    <location>
        <position position="1"/>
    </location>
</feature>
<dbReference type="EMBL" id="GECZ01010547">
    <property type="protein sequence ID" value="JAS59222.1"/>
    <property type="molecule type" value="Transcribed_RNA"/>
</dbReference>
<dbReference type="AlphaFoldDB" id="A0A1B6G9W9"/>
<protein>
    <submittedName>
        <fullName evidence="2">Uncharacterized protein</fullName>
    </submittedName>
</protein>
<name>A0A1B6G9W9_9HEMI</name>
<proteinExistence type="predicted"/>
<feature type="compositionally biased region" description="Polar residues" evidence="1">
    <location>
        <begin position="628"/>
        <end position="637"/>
    </location>
</feature>
<organism evidence="2">
    <name type="scientific">Cuerna arida</name>
    <dbReference type="NCBI Taxonomy" id="1464854"/>
    <lineage>
        <taxon>Eukaryota</taxon>
        <taxon>Metazoa</taxon>
        <taxon>Ecdysozoa</taxon>
        <taxon>Arthropoda</taxon>
        <taxon>Hexapoda</taxon>
        <taxon>Insecta</taxon>
        <taxon>Pterygota</taxon>
        <taxon>Neoptera</taxon>
        <taxon>Paraneoptera</taxon>
        <taxon>Hemiptera</taxon>
        <taxon>Auchenorrhyncha</taxon>
        <taxon>Membracoidea</taxon>
        <taxon>Cicadellidae</taxon>
        <taxon>Cicadellinae</taxon>
        <taxon>Proconiini</taxon>
        <taxon>Cuerna</taxon>
    </lineage>
</organism>
<feature type="region of interest" description="Disordered" evidence="1">
    <location>
        <begin position="66"/>
        <end position="86"/>
    </location>
</feature>